<reference evidence="3" key="1">
    <citation type="submission" date="2018-05" db="EMBL/GenBank/DDBJ databases">
        <authorList>
            <person name="Lanie J.A."/>
            <person name="Ng W.-L."/>
            <person name="Kazmierczak K.M."/>
            <person name="Andrzejewski T.M."/>
            <person name="Davidsen T.M."/>
            <person name="Wayne K.J."/>
            <person name="Tettelin H."/>
            <person name="Glass J.I."/>
            <person name="Rusch D."/>
            <person name="Podicherti R."/>
            <person name="Tsui H.-C.T."/>
            <person name="Winkler M.E."/>
        </authorList>
    </citation>
    <scope>NUCLEOTIDE SEQUENCE</scope>
</reference>
<dbReference type="InterPro" id="IPR010502">
    <property type="entry name" value="Carb-bd_dom_fam9"/>
</dbReference>
<dbReference type="GO" id="GO:0030246">
    <property type="term" value="F:carbohydrate binding"/>
    <property type="evidence" value="ECO:0007669"/>
    <property type="project" value="InterPro"/>
</dbReference>
<dbReference type="GO" id="GO:0016052">
    <property type="term" value="P:carbohydrate catabolic process"/>
    <property type="evidence" value="ECO:0007669"/>
    <property type="project" value="InterPro"/>
</dbReference>
<evidence type="ECO:0000313" key="3">
    <source>
        <dbReference type="EMBL" id="SVC20316.1"/>
    </source>
</evidence>
<dbReference type="GO" id="GO:0004553">
    <property type="term" value="F:hydrolase activity, hydrolyzing O-glycosyl compounds"/>
    <property type="evidence" value="ECO:0007669"/>
    <property type="project" value="InterPro"/>
</dbReference>
<dbReference type="InterPro" id="IPR045670">
    <property type="entry name" value="DUF5916"/>
</dbReference>
<feature type="non-terminal residue" evidence="3">
    <location>
        <position position="406"/>
    </location>
</feature>
<dbReference type="AlphaFoldDB" id="A0A382K8J6"/>
<proteinExistence type="predicted"/>
<feature type="domain" description="Carbohydrate-binding" evidence="1">
    <location>
        <begin position="49"/>
        <end position="195"/>
    </location>
</feature>
<dbReference type="EMBL" id="UINC01078849">
    <property type="protein sequence ID" value="SVC20316.1"/>
    <property type="molecule type" value="Genomic_DNA"/>
</dbReference>
<dbReference type="Pfam" id="PF19313">
    <property type="entry name" value="DUF5916"/>
    <property type="match status" value="1"/>
</dbReference>
<dbReference type="Gene3D" id="2.60.40.1190">
    <property type="match status" value="1"/>
</dbReference>
<evidence type="ECO:0000259" key="2">
    <source>
        <dbReference type="Pfam" id="PF19313"/>
    </source>
</evidence>
<accession>A0A382K8J6</accession>
<evidence type="ECO:0000259" key="1">
    <source>
        <dbReference type="Pfam" id="PF06452"/>
    </source>
</evidence>
<dbReference type="Pfam" id="PF06452">
    <property type="entry name" value="CBM9_1"/>
    <property type="match status" value="1"/>
</dbReference>
<gene>
    <name evidence="3" type="ORF">METZ01_LOCUS273170</name>
</gene>
<sequence>MKKIFTFLFLSTAWLISDDNSNTRGSVDDYTQLKYKVTTAARVSVPPLIDGYIDDSSWDAATVVNEFYQFEPFNLEAPSVQTDVRVLFDDKYLYISFYNHDTGPENIMGRLARRDDWETGFGFNGDWVGVGIDANNDDKTGYWFALNAAEVQLDVTIAGDGHDAYDGTWNAVWEGKVAMHEDGWSAEIKIPFSVFQYPRGEIQEWGVQFGRGYYGMQEEMFWPGRPKGVRGIVPHYGILKGLQNIPQPKNLELNPYLLQGQTETEDLKKSSNFGLDARYNINSITNLNMTFNPDFGQVEADPSILNLSAFETRLNERRPFFVQGANFYKSRLNLFNSRRIGQRPGFYNPESGSIINRPEATTILGAAKIMGETASGVRFGIIEAVTDQEYGTREFEMEGSTKQEQF</sequence>
<name>A0A382K8J6_9ZZZZ</name>
<feature type="domain" description="DUF5916" evidence="2">
    <location>
        <begin position="248"/>
        <end position="404"/>
    </location>
</feature>
<dbReference type="SUPFAM" id="SSF49344">
    <property type="entry name" value="CBD9-like"/>
    <property type="match status" value="1"/>
</dbReference>
<protein>
    <submittedName>
        <fullName evidence="3">Uncharacterized protein</fullName>
    </submittedName>
</protein>
<organism evidence="3">
    <name type="scientific">marine metagenome</name>
    <dbReference type="NCBI Taxonomy" id="408172"/>
    <lineage>
        <taxon>unclassified sequences</taxon>
        <taxon>metagenomes</taxon>
        <taxon>ecological metagenomes</taxon>
    </lineage>
</organism>
<dbReference type="CDD" id="cd09618">
    <property type="entry name" value="CBM9_like_2"/>
    <property type="match status" value="1"/>
</dbReference>